<dbReference type="EMBL" id="PYLQ01000006">
    <property type="protein sequence ID" value="PST41915.1"/>
    <property type="molecule type" value="Genomic_DNA"/>
</dbReference>
<evidence type="ECO:0000313" key="2">
    <source>
        <dbReference type="Proteomes" id="UP000240974"/>
    </source>
</evidence>
<protein>
    <submittedName>
        <fullName evidence="1">Uncharacterized protein</fullName>
    </submittedName>
</protein>
<dbReference type="RefSeq" id="WP_107029661.1">
    <property type="nucleotide sequence ID" value="NZ_PYLQ01000006.1"/>
</dbReference>
<name>A0A2T3G2Y2_9FIRM</name>
<gene>
    <name evidence="1" type="ORF">C7U54_06140</name>
</gene>
<comment type="caution">
    <text evidence="1">The sequence shown here is derived from an EMBL/GenBank/DDBJ whole genome shotgun (WGS) entry which is preliminary data.</text>
</comment>
<organism evidence="1 2">
    <name type="scientific">Faecalibacillus intestinalis</name>
    <dbReference type="NCBI Taxonomy" id="1982626"/>
    <lineage>
        <taxon>Bacteria</taxon>
        <taxon>Bacillati</taxon>
        <taxon>Bacillota</taxon>
        <taxon>Erysipelotrichia</taxon>
        <taxon>Erysipelotrichales</taxon>
        <taxon>Coprobacillaceae</taxon>
        <taxon>Faecalibacillus</taxon>
    </lineage>
</organism>
<evidence type="ECO:0000313" key="1">
    <source>
        <dbReference type="EMBL" id="PST41915.1"/>
    </source>
</evidence>
<keyword evidence="2" id="KW-1185">Reference proteome</keyword>
<accession>A0A2T3G2Y2</accession>
<sequence>MNINDVERNAREIARQTIEECLHAKDKELEEKVYIYAQTSIQILLKEYIKKILYYEDRINIIKNDMDKLYDNLINNNNEMTSYELTRRGYKAMCYLSICYVLGVIDHKEMIDKRDTINMIIPKALQNKI</sequence>
<dbReference type="AlphaFoldDB" id="A0A2T3G2Y2"/>
<reference evidence="1 2" key="1">
    <citation type="journal article" date="2019" name="Int. J. Syst. Evol. Microbiol.">
        <title>Faecalibacillus intestinalis gen. nov., sp. nov. and Faecalibacillus faecis sp. nov., isolated from human faeces.</title>
        <authorList>
            <person name="Seo B."/>
            <person name="Jeon K."/>
            <person name="Baek I."/>
            <person name="Lee Y.M."/>
            <person name="Baek K."/>
            <person name="Ko G."/>
        </authorList>
    </citation>
    <scope>NUCLEOTIDE SEQUENCE [LARGE SCALE GENOMIC DNA]</scope>
    <source>
        <strain evidence="1 2">SNUG30099</strain>
    </source>
</reference>
<proteinExistence type="predicted"/>
<dbReference type="Proteomes" id="UP000240974">
    <property type="component" value="Unassembled WGS sequence"/>
</dbReference>